<evidence type="ECO:0000313" key="2">
    <source>
        <dbReference type="Proteomes" id="UP001212996"/>
    </source>
</evidence>
<evidence type="ECO:0000313" key="1">
    <source>
        <dbReference type="EMBL" id="MDB6373871.1"/>
    </source>
</evidence>
<accession>A0AAW6BM54</accession>
<gene>
    <name evidence="1" type="ORF">PH362_18540</name>
</gene>
<organism evidence="1 2">
    <name type="scientific">Photorhabdus bodei</name>
    <dbReference type="NCBI Taxonomy" id="2029681"/>
    <lineage>
        <taxon>Bacteria</taxon>
        <taxon>Pseudomonadati</taxon>
        <taxon>Pseudomonadota</taxon>
        <taxon>Gammaproteobacteria</taxon>
        <taxon>Enterobacterales</taxon>
        <taxon>Morganellaceae</taxon>
        <taxon>Photorhabdus</taxon>
    </lineage>
</organism>
<dbReference type="AlphaFoldDB" id="A0AAW6BM54"/>
<sequence length="102" mass="11447">MNTIGIALGENAETAFNSIFADLFSARKPEGLELQIRESNGNITRMIVPSGTPVFLFGSEELEDFHRDNASHGQFYIVDYGGFRTLNNYIYDPCNPIIRDIV</sequence>
<protein>
    <submittedName>
        <fullName evidence="1">Uncharacterized protein</fullName>
    </submittedName>
</protein>
<reference evidence="1" key="1">
    <citation type="submission" date="2023-01" db="EMBL/GenBank/DDBJ databases">
        <title>Genome sequencing of Photorhabdus bodei 09-20.</title>
        <authorList>
            <person name="Kalindamar S."/>
            <person name="Kumru S."/>
        </authorList>
    </citation>
    <scope>NUCLEOTIDE SEQUENCE</scope>
    <source>
        <strain evidence="1">09-20</strain>
    </source>
</reference>
<dbReference type="EMBL" id="JAQMFO010000031">
    <property type="protein sequence ID" value="MDB6373871.1"/>
    <property type="molecule type" value="Genomic_DNA"/>
</dbReference>
<proteinExistence type="predicted"/>
<dbReference type="RefSeq" id="WP_271867251.1">
    <property type="nucleotide sequence ID" value="NZ_JAQMFO010000031.1"/>
</dbReference>
<comment type="caution">
    <text evidence="1">The sequence shown here is derived from an EMBL/GenBank/DDBJ whole genome shotgun (WGS) entry which is preliminary data.</text>
</comment>
<dbReference type="Proteomes" id="UP001212996">
    <property type="component" value="Unassembled WGS sequence"/>
</dbReference>
<name>A0AAW6BM54_9GAMM</name>